<gene>
    <name evidence="1" type="ORF">U0C82_09650</name>
</gene>
<accession>A0ABU5I3L1</accession>
<name>A0ABU5I3L1_9HYPH</name>
<dbReference type="RefSeq" id="WP_322186845.1">
    <property type="nucleotide sequence ID" value="NZ_JAXLPB010000002.1"/>
</dbReference>
<organism evidence="1 2">
    <name type="scientific">Fulvimarina uroteuthidis</name>
    <dbReference type="NCBI Taxonomy" id="3098149"/>
    <lineage>
        <taxon>Bacteria</taxon>
        <taxon>Pseudomonadati</taxon>
        <taxon>Pseudomonadota</taxon>
        <taxon>Alphaproteobacteria</taxon>
        <taxon>Hyphomicrobiales</taxon>
        <taxon>Aurantimonadaceae</taxon>
        <taxon>Fulvimarina</taxon>
    </lineage>
</organism>
<proteinExistence type="predicted"/>
<protein>
    <submittedName>
        <fullName evidence="1">Uncharacterized protein</fullName>
    </submittedName>
</protein>
<comment type="caution">
    <text evidence="1">The sequence shown here is derived from an EMBL/GenBank/DDBJ whole genome shotgun (WGS) entry which is preliminary data.</text>
</comment>
<evidence type="ECO:0000313" key="2">
    <source>
        <dbReference type="Proteomes" id="UP001294412"/>
    </source>
</evidence>
<sequence length="41" mass="4335">MQPDRSSACGVGRIVLFETYEQAALGVRDDPGNTVLIVANA</sequence>
<dbReference type="EMBL" id="JAXLPB010000002">
    <property type="protein sequence ID" value="MDY8109404.1"/>
    <property type="molecule type" value="Genomic_DNA"/>
</dbReference>
<keyword evidence="2" id="KW-1185">Reference proteome</keyword>
<evidence type="ECO:0000313" key="1">
    <source>
        <dbReference type="EMBL" id="MDY8109404.1"/>
    </source>
</evidence>
<dbReference type="Proteomes" id="UP001294412">
    <property type="component" value="Unassembled WGS sequence"/>
</dbReference>
<reference evidence="1 2" key="1">
    <citation type="submission" date="2023-12" db="EMBL/GenBank/DDBJ databases">
        <title>Description of Novel Strain Fulvimarina sp. 2208YS6-2-32 isolated from Uroteuthis (Photololigo) edulis.</title>
        <authorList>
            <person name="Park J.-S."/>
        </authorList>
    </citation>
    <scope>NUCLEOTIDE SEQUENCE [LARGE SCALE GENOMIC DNA]</scope>
    <source>
        <strain evidence="1 2">2208YS6-2-32</strain>
    </source>
</reference>